<dbReference type="InterPro" id="IPR037056">
    <property type="entry name" value="RNase_H1_N_sf"/>
</dbReference>
<evidence type="ECO:0000256" key="8">
    <source>
        <dbReference type="ARBA" id="ARBA00022723"/>
    </source>
</evidence>
<evidence type="ECO:0000256" key="6">
    <source>
        <dbReference type="ARBA" id="ARBA00017721"/>
    </source>
</evidence>
<dbReference type="GO" id="GO:0043137">
    <property type="term" value="P:DNA replication, removal of RNA primer"/>
    <property type="evidence" value="ECO:0007669"/>
    <property type="project" value="TreeGrafter"/>
</dbReference>
<dbReference type="Gene3D" id="3.30.420.10">
    <property type="entry name" value="Ribonuclease H-like superfamily/Ribonuclease H"/>
    <property type="match status" value="1"/>
</dbReference>
<dbReference type="EC" id="3.1.26.4" evidence="5"/>
<comment type="caution">
    <text evidence="14">The sequence shown here is derived from an EMBL/GenBank/DDBJ whole genome shotgun (WGS) entry which is preliminary data.</text>
</comment>
<evidence type="ECO:0000256" key="9">
    <source>
        <dbReference type="ARBA" id="ARBA00022759"/>
    </source>
</evidence>
<keyword evidence="15" id="KW-1185">Reference proteome</keyword>
<feature type="region of interest" description="Disordered" evidence="12">
    <location>
        <begin position="149"/>
        <end position="192"/>
    </location>
</feature>
<evidence type="ECO:0000256" key="11">
    <source>
        <dbReference type="ARBA" id="ARBA00022842"/>
    </source>
</evidence>
<evidence type="ECO:0000256" key="7">
    <source>
        <dbReference type="ARBA" id="ARBA00022722"/>
    </source>
</evidence>
<evidence type="ECO:0000313" key="14">
    <source>
        <dbReference type="EMBL" id="GMT14108.1"/>
    </source>
</evidence>
<evidence type="ECO:0000256" key="5">
    <source>
        <dbReference type="ARBA" id="ARBA00012180"/>
    </source>
</evidence>
<dbReference type="PANTHER" id="PTHR10642">
    <property type="entry name" value="RIBONUCLEASE H1"/>
    <property type="match status" value="1"/>
</dbReference>
<dbReference type="PROSITE" id="PS50879">
    <property type="entry name" value="RNASE_H_1"/>
    <property type="match status" value="1"/>
</dbReference>
<evidence type="ECO:0000256" key="10">
    <source>
        <dbReference type="ARBA" id="ARBA00022801"/>
    </source>
</evidence>
<dbReference type="Pfam" id="PF01693">
    <property type="entry name" value="Cauli_VI"/>
    <property type="match status" value="1"/>
</dbReference>
<comment type="cofactor">
    <cofactor evidence="2">
        <name>Mg(2+)</name>
        <dbReference type="ChEBI" id="CHEBI:18420"/>
    </cofactor>
</comment>
<dbReference type="FunFam" id="3.40.970.10:FF:000002">
    <property type="entry name" value="Ribonuclease H"/>
    <property type="match status" value="1"/>
</dbReference>
<feature type="compositionally biased region" description="Polar residues" evidence="12">
    <location>
        <begin position="149"/>
        <end position="160"/>
    </location>
</feature>
<dbReference type="InterPro" id="IPR011320">
    <property type="entry name" value="RNase_H1_N"/>
</dbReference>
<gene>
    <name evidence="14" type="ORF">PFISCL1PPCAC_5405</name>
</gene>
<dbReference type="GO" id="GO:0000287">
    <property type="term" value="F:magnesium ion binding"/>
    <property type="evidence" value="ECO:0007669"/>
    <property type="project" value="InterPro"/>
</dbReference>
<dbReference type="PIRSF" id="PIRSF036852">
    <property type="entry name" value="Ribonuclease_H1_euk"/>
    <property type="match status" value="1"/>
</dbReference>
<dbReference type="GO" id="GO:0003676">
    <property type="term" value="F:nucleic acid binding"/>
    <property type="evidence" value="ECO:0007669"/>
    <property type="project" value="InterPro"/>
</dbReference>
<dbReference type="InterPro" id="IPR050092">
    <property type="entry name" value="RNase_H"/>
</dbReference>
<dbReference type="CDD" id="cd09280">
    <property type="entry name" value="RNase_HI_eukaryote_like"/>
    <property type="match status" value="1"/>
</dbReference>
<feature type="compositionally biased region" description="Low complexity" evidence="12">
    <location>
        <begin position="161"/>
        <end position="175"/>
    </location>
</feature>
<accession>A0AAV5V761</accession>
<dbReference type="InterPro" id="IPR009027">
    <property type="entry name" value="Ribosomal_bL9/RNase_H1_N"/>
</dbReference>
<comment type="catalytic activity">
    <reaction evidence="1">
        <text>Endonucleolytic cleavage to 5'-phosphomonoester.</text>
        <dbReference type="EC" id="3.1.26.4"/>
    </reaction>
</comment>
<organism evidence="14 15">
    <name type="scientific">Pristionchus fissidentatus</name>
    <dbReference type="NCBI Taxonomy" id="1538716"/>
    <lineage>
        <taxon>Eukaryota</taxon>
        <taxon>Metazoa</taxon>
        <taxon>Ecdysozoa</taxon>
        <taxon>Nematoda</taxon>
        <taxon>Chromadorea</taxon>
        <taxon>Rhabditida</taxon>
        <taxon>Rhabditina</taxon>
        <taxon>Diplogasteromorpha</taxon>
        <taxon>Diplogasteroidea</taxon>
        <taxon>Neodiplogasteridae</taxon>
        <taxon>Pristionchus</taxon>
    </lineage>
</organism>
<dbReference type="InterPro" id="IPR036397">
    <property type="entry name" value="RNaseH_sf"/>
</dbReference>
<keyword evidence="8" id="KW-0479">Metal-binding</keyword>
<protein>
    <recommendedName>
        <fullName evidence="6">Ribonuclease H</fullName>
        <ecNumber evidence="5">3.1.26.4</ecNumber>
    </recommendedName>
</protein>
<keyword evidence="7" id="KW-0540">Nuclease</keyword>
<dbReference type="GO" id="GO:0004523">
    <property type="term" value="F:RNA-DNA hybrid ribonuclease activity"/>
    <property type="evidence" value="ECO:0007669"/>
    <property type="project" value="UniProtKB-EC"/>
</dbReference>
<evidence type="ECO:0000259" key="13">
    <source>
        <dbReference type="PROSITE" id="PS50879"/>
    </source>
</evidence>
<feature type="domain" description="RNase H type-1" evidence="13">
    <location>
        <begin position="207"/>
        <end position="353"/>
    </location>
</feature>
<dbReference type="Pfam" id="PF00075">
    <property type="entry name" value="RNase_H"/>
    <property type="match status" value="1"/>
</dbReference>
<evidence type="ECO:0000256" key="4">
    <source>
        <dbReference type="ARBA" id="ARBA00005300"/>
    </source>
</evidence>
<dbReference type="InterPro" id="IPR012337">
    <property type="entry name" value="RNaseH-like_sf"/>
</dbReference>
<comment type="similarity">
    <text evidence="4">Belongs to the RNase H family.</text>
</comment>
<evidence type="ECO:0000256" key="3">
    <source>
        <dbReference type="ARBA" id="ARBA00004065"/>
    </source>
</evidence>
<dbReference type="InterPro" id="IPR017067">
    <property type="entry name" value="RNase_H1_euk"/>
</dbReference>
<evidence type="ECO:0000256" key="12">
    <source>
        <dbReference type="SAM" id="MobiDB-lite"/>
    </source>
</evidence>
<comment type="function">
    <text evidence="3">Endonuclease that specifically degrades the RNA of RNA-DNA hybrids.</text>
</comment>
<dbReference type="AlphaFoldDB" id="A0AAV5V761"/>
<reference evidence="14" key="1">
    <citation type="submission" date="2023-10" db="EMBL/GenBank/DDBJ databases">
        <title>Genome assembly of Pristionchus species.</title>
        <authorList>
            <person name="Yoshida K."/>
            <person name="Sommer R.J."/>
        </authorList>
    </citation>
    <scope>NUCLEOTIDE SEQUENCE</scope>
    <source>
        <strain evidence="14">RS5133</strain>
    </source>
</reference>
<evidence type="ECO:0000256" key="1">
    <source>
        <dbReference type="ARBA" id="ARBA00000077"/>
    </source>
</evidence>
<dbReference type="InterPro" id="IPR002156">
    <property type="entry name" value="RNaseH_domain"/>
</dbReference>
<sequence length="368" mass="40130">FKSLMVRIKGAGYYAVARGKQIGVYHSWADCEKQVRGFPNAKFKKFITEPEANMYIETHRSRERDGGYAYSVNPASSLSSPYSRQQQNVQPDPHDLTGLDNMAATALMSLFGRPSTSSSASSSPFYAAPFANVQQQQQRQMSTSSGVMAAASTSNGNGSIPTTTTMAPAPTATTVTRKRSHTKMMRNGGEEEFSASKKARVWSSISFADASIVYTDGACSKNGRHNSKAGWGVWWGDGHADNDCGPVPGDQTNNRAELLAVIKAINRARMRGLSKLIVRTDSMLLINSMDKWIVKWKSNGWKTADGKDVKNQDMLMILDAQLEVFPVHFEHVPGHAGVHGNEMADQLARHAAAEVAAGRLFIPDILLA</sequence>
<name>A0AAV5V761_9BILA</name>
<keyword evidence="11" id="KW-0460">Magnesium</keyword>
<dbReference type="SUPFAM" id="SSF53098">
    <property type="entry name" value="Ribonuclease H-like"/>
    <property type="match status" value="1"/>
</dbReference>
<keyword evidence="9" id="KW-0255">Endonuclease</keyword>
<dbReference type="Proteomes" id="UP001432322">
    <property type="component" value="Unassembled WGS sequence"/>
</dbReference>
<dbReference type="EMBL" id="BTSY01000002">
    <property type="protein sequence ID" value="GMT14108.1"/>
    <property type="molecule type" value="Genomic_DNA"/>
</dbReference>
<feature type="non-terminal residue" evidence="14">
    <location>
        <position position="1"/>
    </location>
</feature>
<keyword evidence="10" id="KW-0378">Hydrolase</keyword>
<dbReference type="PANTHER" id="PTHR10642:SF26">
    <property type="entry name" value="RIBONUCLEASE H1"/>
    <property type="match status" value="1"/>
</dbReference>
<proteinExistence type="inferred from homology"/>
<evidence type="ECO:0000256" key="2">
    <source>
        <dbReference type="ARBA" id="ARBA00001946"/>
    </source>
</evidence>
<dbReference type="Gene3D" id="3.40.970.10">
    <property type="entry name" value="Ribonuclease H1, N-terminal domain"/>
    <property type="match status" value="1"/>
</dbReference>
<evidence type="ECO:0000313" key="15">
    <source>
        <dbReference type="Proteomes" id="UP001432322"/>
    </source>
</evidence>
<dbReference type="SUPFAM" id="SSF55658">
    <property type="entry name" value="L9 N-domain-like"/>
    <property type="match status" value="1"/>
</dbReference>